<comment type="caution">
    <text evidence="2">The sequence shown here is derived from an EMBL/GenBank/DDBJ whole genome shotgun (WGS) entry which is preliminary data.</text>
</comment>
<name>A0A0F9EM94_9ZZZZ</name>
<feature type="transmembrane region" description="Helical" evidence="1">
    <location>
        <begin position="9"/>
        <end position="27"/>
    </location>
</feature>
<evidence type="ECO:0000313" key="2">
    <source>
        <dbReference type="EMBL" id="KKL24988.1"/>
    </source>
</evidence>
<feature type="transmembrane region" description="Helical" evidence="1">
    <location>
        <begin position="47"/>
        <end position="68"/>
    </location>
</feature>
<organism evidence="2">
    <name type="scientific">marine sediment metagenome</name>
    <dbReference type="NCBI Taxonomy" id="412755"/>
    <lineage>
        <taxon>unclassified sequences</taxon>
        <taxon>metagenomes</taxon>
        <taxon>ecological metagenomes</taxon>
    </lineage>
</organism>
<gene>
    <name evidence="2" type="ORF">LCGC14_2409820</name>
</gene>
<reference evidence="2" key="1">
    <citation type="journal article" date="2015" name="Nature">
        <title>Complex archaea that bridge the gap between prokaryotes and eukaryotes.</title>
        <authorList>
            <person name="Spang A."/>
            <person name="Saw J.H."/>
            <person name="Jorgensen S.L."/>
            <person name="Zaremba-Niedzwiedzka K."/>
            <person name="Martijn J."/>
            <person name="Lind A.E."/>
            <person name="van Eijk R."/>
            <person name="Schleper C."/>
            <person name="Guy L."/>
            <person name="Ettema T.J."/>
        </authorList>
    </citation>
    <scope>NUCLEOTIDE SEQUENCE</scope>
</reference>
<keyword evidence="1" id="KW-0812">Transmembrane</keyword>
<proteinExistence type="predicted"/>
<dbReference type="EMBL" id="LAZR01036384">
    <property type="protein sequence ID" value="KKL24988.1"/>
    <property type="molecule type" value="Genomic_DNA"/>
</dbReference>
<sequence length="69" mass="7258">MALTFDPDLVAALIMFGIMFIGLRVAIKFGKKADTSDGDAGDLIGALSSAILSVICLIYGLVCLSIFLF</sequence>
<dbReference type="AlphaFoldDB" id="A0A0F9EM94"/>
<accession>A0A0F9EM94</accession>
<keyword evidence="1" id="KW-1133">Transmembrane helix</keyword>
<keyword evidence="1" id="KW-0472">Membrane</keyword>
<protein>
    <submittedName>
        <fullName evidence="2">Uncharacterized protein</fullName>
    </submittedName>
</protein>
<evidence type="ECO:0000256" key="1">
    <source>
        <dbReference type="SAM" id="Phobius"/>
    </source>
</evidence>